<dbReference type="InterPro" id="IPR036291">
    <property type="entry name" value="NAD(P)-bd_dom_sf"/>
</dbReference>
<comment type="caution">
    <text evidence="9">The sequence shown here is derived from an EMBL/GenBank/DDBJ whole genome shotgun (WGS) entry which is preliminary data.</text>
</comment>
<dbReference type="AlphaFoldDB" id="A0A1F8C4E6"/>
<protein>
    <recommendedName>
        <fullName evidence="8">RCK N-terminal domain-containing protein</fullName>
    </recommendedName>
</protein>
<evidence type="ECO:0000313" key="10">
    <source>
        <dbReference type="Proteomes" id="UP000178429"/>
    </source>
</evidence>
<dbReference type="EMBL" id="MGHL01000004">
    <property type="protein sequence ID" value="OGM70535.1"/>
    <property type="molecule type" value="Genomic_DNA"/>
</dbReference>
<organism evidence="9 10">
    <name type="scientific">Candidatus Woesebacteria bacterium RIFCSPLOWO2_01_FULL_44_14</name>
    <dbReference type="NCBI Taxonomy" id="1802525"/>
    <lineage>
        <taxon>Bacteria</taxon>
        <taxon>Candidatus Woeseibacteriota</taxon>
    </lineage>
</organism>
<feature type="transmembrane region" description="Helical" evidence="7">
    <location>
        <begin position="50"/>
        <end position="68"/>
    </location>
</feature>
<dbReference type="GO" id="GO:0016020">
    <property type="term" value="C:membrane"/>
    <property type="evidence" value="ECO:0007669"/>
    <property type="project" value="UniProtKB-SubCell"/>
</dbReference>
<dbReference type="STRING" id="1802525.A2975_02020"/>
<evidence type="ECO:0000256" key="4">
    <source>
        <dbReference type="ARBA" id="ARBA00022692"/>
    </source>
</evidence>
<proteinExistence type="inferred from homology"/>
<accession>A0A1F8C4E6</accession>
<feature type="transmembrane region" description="Helical" evidence="7">
    <location>
        <begin position="80"/>
        <end position="104"/>
    </location>
</feature>
<evidence type="ECO:0000259" key="8">
    <source>
        <dbReference type="PROSITE" id="PS51201"/>
    </source>
</evidence>
<gene>
    <name evidence="9" type="ORF">A2975_02020</name>
</gene>
<keyword evidence="3" id="KW-0813">Transport</keyword>
<sequence>MEFSQIALLLVVAAGFGIVARALKQPLLVGYLFAGLILSVFGMVRNVEVASGLGQIGVTLLLFLVGLEMKLTDLKSIGKVALLTGVGQIIFTSAMGLFLARILGFGILPSVYIALALTFSSTIIGVKLLGAKNALDGLYGKIVIGFLLVQDLVAILILMFLSGMSRGDFGVVDYFAIVFKGGALLLSVWFLSKKILPMIFEKFIALSDELLFIASIAWALGLASLVAGPLGFTLEVGGFLAGLALSNLPEHLTIAAKTRGLRDFFLTIFFMALGTKLVVGPVGSIFLPALGLSLFVLVAKPLIVLAMMGGLGYKKRTGFLTGLTVAQISEFSLILVAMGATLEHVDESVVALVILVGVITMTLSTYMVGGAEKIYKLVSHLLSIFERSNTREAALTVEREMRDHIIMVGCDRTGRALLPFLMRRAPVLVIDFNPKVFETLTANKTPVLFGDVNEPEIMDIAKLRWARLVISTISNGQDNLKLLELIKSKKASIKVIMAAATRKEAIRLYEKGADLVVVPEMIAGEYMRHILKTYGMGDKIDKIGKSHFMRLIGK</sequence>
<feature type="domain" description="RCK N-terminal" evidence="8">
    <location>
        <begin position="402"/>
        <end position="518"/>
    </location>
</feature>
<dbReference type="InterPro" id="IPR038770">
    <property type="entry name" value="Na+/solute_symporter_sf"/>
</dbReference>
<dbReference type="PANTHER" id="PTHR42751:SF3">
    <property type="entry name" value="SODIUM_GLUTAMATE SYMPORTER"/>
    <property type="match status" value="1"/>
</dbReference>
<feature type="transmembrane region" description="Helical" evidence="7">
    <location>
        <begin position="285"/>
        <end position="307"/>
    </location>
</feature>
<evidence type="ECO:0000256" key="7">
    <source>
        <dbReference type="SAM" id="Phobius"/>
    </source>
</evidence>
<feature type="transmembrane region" description="Helical" evidence="7">
    <location>
        <begin position="110"/>
        <end position="130"/>
    </location>
</feature>
<dbReference type="GO" id="GO:0015297">
    <property type="term" value="F:antiporter activity"/>
    <property type="evidence" value="ECO:0007669"/>
    <property type="project" value="InterPro"/>
</dbReference>
<feature type="transmembrane region" description="Helical" evidence="7">
    <location>
        <begin position="348"/>
        <end position="369"/>
    </location>
</feature>
<keyword evidence="6 7" id="KW-0472">Membrane</keyword>
<feature type="transmembrane region" description="Helical" evidence="7">
    <location>
        <begin position="6"/>
        <end position="23"/>
    </location>
</feature>
<dbReference type="InterPro" id="IPR003148">
    <property type="entry name" value="RCK_N"/>
</dbReference>
<dbReference type="GO" id="GO:1902600">
    <property type="term" value="P:proton transmembrane transport"/>
    <property type="evidence" value="ECO:0007669"/>
    <property type="project" value="InterPro"/>
</dbReference>
<dbReference type="Gene3D" id="1.20.1530.20">
    <property type="match status" value="1"/>
</dbReference>
<feature type="transmembrane region" description="Helical" evidence="7">
    <location>
        <begin position="28"/>
        <end position="44"/>
    </location>
</feature>
<feature type="transmembrane region" description="Helical" evidence="7">
    <location>
        <begin position="319"/>
        <end position="342"/>
    </location>
</feature>
<reference evidence="9 10" key="1">
    <citation type="journal article" date="2016" name="Nat. Commun.">
        <title>Thousands of microbial genomes shed light on interconnected biogeochemical processes in an aquifer system.</title>
        <authorList>
            <person name="Anantharaman K."/>
            <person name="Brown C.T."/>
            <person name="Hug L.A."/>
            <person name="Sharon I."/>
            <person name="Castelle C.J."/>
            <person name="Probst A.J."/>
            <person name="Thomas B.C."/>
            <person name="Singh A."/>
            <person name="Wilkins M.J."/>
            <person name="Karaoz U."/>
            <person name="Brodie E.L."/>
            <person name="Williams K.H."/>
            <person name="Hubbard S.S."/>
            <person name="Banfield J.F."/>
        </authorList>
    </citation>
    <scope>NUCLEOTIDE SEQUENCE [LARGE SCALE GENOMIC DNA]</scope>
</reference>
<comment type="similarity">
    <text evidence="2">Belongs to the monovalent cation:proton antiporter 2 (CPA2) transporter (TC 2.A.37) family.</text>
</comment>
<feature type="transmembrane region" description="Helical" evidence="7">
    <location>
        <begin position="260"/>
        <end position="279"/>
    </location>
</feature>
<dbReference type="Pfam" id="PF02254">
    <property type="entry name" value="TrkA_N"/>
    <property type="match status" value="1"/>
</dbReference>
<feature type="transmembrane region" description="Helical" evidence="7">
    <location>
        <begin position="142"/>
        <end position="162"/>
    </location>
</feature>
<dbReference type="SUPFAM" id="SSF51735">
    <property type="entry name" value="NAD(P)-binding Rossmann-fold domains"/>
    <property type="match status" value="1"/>
</dbReference>
<evidence type="ECO:0000256" key="3">
    <source>
        <dbReference type="ARBA" id="ARBA00022448"/>
    </source>
</evidence>
<evidence type="ECO:0000256" key="5">
    <source>
        <dbReference type="ARBA" id="ARBA00022989"/>
    </source>
</evidence>
<evidence type="ECO:0000256" key="6">
    <source>
        <dbReference type="ARBA" id="ARBA00023136"/>
    </source>
</evidence>
<name>A0A1F8C4E6_9BACT</name>
<dbReference type="InterPro" id="IPR006153">
    <property type="entry name" value="Cation/H_exchanger_TM"/>
</dbReference>
<dbReference type="PANTHER" id="PTHR42751">
    <property type="entry name" value="SODIUM/HYDROGEN EXCHANGER FAMILY/TRKA DOMAIN PROTEIN"/>
    <property type="match status" value="1"/>
</dbReference>
<comment type="subcellular location">
    <subcellularLocation>
        <location evidence="1">Membrane</location>
        <topology evidence="1">Multi-pass membrane protein</topology>
    </subcellularLocation>
</comment>
<evidence type="ECO:0000313" key="9">
    <source>
        <dbReference type="EMBL" id="OGM70535.1"/>
    </source>
</evidence>
<feature type="transmembrane region" description="Helical" evidence="7">
    <location>
        <begin position="174"/>
        <end position="191"/>
    </location>
</feature>
<evidence type="ECO:0000256" key="2">
    <source>
        <dbReference type="ARBA" id="ARBA00005551"/>
    </source>
</evidence>
<dbReference type="Gene3D" id="3.40.50.720">
    <property type="entry name" value="NAD(P)-binding Rossmann-like Domain"/>
    <property type="match status" value="1"/>
</dbReference>
<keyword evidence="4 7" id="KW-0812">Transmembrane</keyword>
<evidence type="ECO:0000256" key="1">
    <source>
        <dbReference type="ARBA" id="ARBA00004141"/>
    </source>
</evidence>
<dbReference type="Proteomes" id="UP000178429">
    <property type="component" value="Unassembled WGS sequence"/>
</dbReference>
<dbReference type="PROSITE" id="PS51201">
    <property type="entry name" value="RCK_N"/>
    <property type="match status" value="1"/>
</dbReference>
<keyword evidence="5 7" id="KW-1133">Transmembrane helix</keyword>
<dbReference type="Pfam" id="PF00999">
    <property type="entry name" value="Na_H_Exchanger"/>
    <property type="match status" value="1"/>
</dbReference>
<dbReference type="GO" id="GO:0006813">
    <property type="term" value="P:potassium ion transport"/>
    <property type="evidence" value="ECO:0007669"/>
    <property type="project" value="InterPro"/>
</dbReference>